<evidence type="ECO:0000313" key="2">
    <source>
        <dbReference type="Proteomes" id="UP001057402"/>
    </source>
</evidence>
<gene>
    <name evidence="1" type="ORF">MLD38_020932</name>
</gene>
<proteinExistence type="predicted"/>
<dbReference type="EMBL" id="CM042885">
    <property type="protein sequence ID" value="KAI4364901.1"/>
    <property type="molecule type" value="Genomic_DNA"/>
</dbReference>
<sequence length="198" mass="22662">MKEEMTSIEKNDMSSLVDLPEGKEAIGLKWIYKIKYNEDGNVQKVIHGSLHDGVGSLDDRRSTSGYLFCIRTKLIAWSSKKESIVALSSAEAEYIAANEATREAVRLRRLLLELQQKVNESTTIFCDNQSAIAITKNPIFYARSKHIELRHHFIREMVSQKEILLEFINTHDQPADILTKAVSSEKFETFKNFLKIIN</sequence>
<dbReference type="Proteomes" id="UP001057402">
    <property type="component" value="Chromosome 6"/>
</dbReference>
<organism evidence="1 2">
    <name type="scientific">Melastoma candidum</name>
    <dbReference type="NCBI Taxonomy" id="119954"/>
    <lineage>
        <taxon>Eukaryota</taxon>
        <taxon>Viridiplantae</taxon>
        <taxon>Streptophyta</taxon>
        <taxon>Embryophyta</taxon>
        <taxon>Tracheophyta</taxon>
        <taxon>Spermatophyta</taxon>
        <taxon>Magnoliopsida</taxon>
        <taxon>eudicotyledons</taxon>
        <taxon>Gunneridae</taxon>
        <taxon>Pentapetalae</taxon>
        <taxon>rosids</taxon>
        <taxon>malvids</taxon>
        <taxon>Myrtales</taxon>
        <taxon>Melastomataceae</taxon>
        <taxon>Melastomatoideae</taxon>
        <taxon>Melastomateae</taxon>
        <taxon>Melastoma</taxon>
    </lineage>
</organism>
<reference evidence="2" key="1">
    <citation type="journal article" date="2023" name="Front. Plant Sci.">
        <title>Chromosomal-level genome assembly of Melastoma candidum provides insights into trichome evolution.</title>
        <authorList>
            <person name="Zhong Y."/>
            <person name="Wu W."/>
            <person name="Sun C."/>
            <person name="Zou P."/>
            <person name="Liu Y."/>
            <person name="Dai S."/>
            <person name="Zhou R."/>
        </authorList>
    </citation>
    <scope>NUCLEOTIDE SEQUENCE [LARGE SCALE GENOMIC DNA]</scope>
</reference>
<comment type="caution">
    <text evidence="1">The sequence shown here is derived from an EMBL/GenBank/DDBJ whole genome shotgun (WGS) entry which is preliminary data.</text>
</comment>
<keyword evidence="2" id="KW-1185">Reference proteome</keyword>
<evidence type="ECO:0000313" key="1">
    <source>
        <dbReference type="EMBL" id="KAI4364901.1"/>
    </source>
</evidence>
<accession>A0ACB9QEL2</accession>
<name>A0ACB9QEL2_9MYRT</name>
<protein>
    <submittedName>
        <fullName evidence="1">Uncharacterized protein</fullName>
    </submittedName>
</protein>